<dbReference type="HOGENOM" id="CLU_1996736_0_0_1"/>
<dbReference type="Proteomes" id="UP000026915">
    <property type="component" value="Chromosome 9"/>
</dbReference>
<accession>A0A061GMQ3</accession>
<dbReference type="InParanoid" id="A0A061GMQ3"/>
<evidence type="ECO:0000313" key="2">
    <source>
        <dbReference type="Proteomes" id="UP000026915"/>
    </source>
</evidence>
<dbReference type="AlphaFoldDB" id="A0A061GMQ3"/>
<name>A0A061GMQ3_THECC</name>
<proteinExistence type="predicted"/>
<keyword evidence="2" id="KW-1185">Reference proteome</keyword>
<dbReference type="EMBL" id="CM001887">
    <property type="protein sequence ID" value="EOY30648.1"/>
    <property type="molecule type" value="Genomic_DNA"/>
</dbReference>
<sequence length="125" mass="13985">MPKFNWKSRGQRGWKIIQLVTTINLQQQKGISGTGVVIVLLGALDGIFGKKCSRFLSQSGSSLDEPALTDRGGKPSWFQGTLNKSRLDNYFPTLAAMVFSQPCFLHFPWDFVSSAGVHQSQFIWF</sequence>
<evidence type="ECO:0000313" key="1">
    <source>
        <dbReference type="EMBL" id="EOY30648.1"/>
    </source>
</evidence>
<organism evidence="1 2">
    <name type="scientific">Theobroma cacao</name>
    <name type="common">Cacao</name>
    <name type="synonym">Cocoa</name>
    <dbReference type="NCBI Taxonomy" id="3641"/>
    <lineage>
        <taxon>Eukaryota</taxon>
        <taxon>Viridiplantae</taxon>
        <taxon>Streptophyta</taxon>
        <taxon>Embryophyta</taxon>
        <taxon>Tracheophyta</taxon>
        <taxon>Spermatophyta</taxon>
        <taxon>Magnoliopsida</taxon>
        <taxon>eudicotyledons</taxon>
        <taxon>Gunneridae</taxon>
        <taxon>Pentapetalae</taxon>
        <taxon>rosids</taxon>
        <taxon>malvids</taxon>
        <taxon>Malvales</taxon>
        <taxon>Malvaceae</taxon>
        <taxon>Byttnerioideae</taxon>
        <taxon>Theobroma</taxon>
    </lineage>
</organism>
<gene>
    <name evidence="1" type="ORF">TCM_037783</name>
</gene>
<protein>
    <submittedName>
        <fullName evidence="1">Uncharacterized protein</fullName>
    </submittedName>
</protein>
<reference evidence="1 2" key="1">
    <citation type="journal article" date="2013" name="Genome Biol.">
        <title>The genome sequence of the most widely cultivated cacao type and its use to identify candidate genes regulating pod color.</title>
        <authorList>
            <person name="Motamayor J.C."/>
            <person name="Mockaitis K."/>
            <person name="Schmutz J."/>
            <person name="Haiminen N."/>
            <person name="Iii D.L."/>
            <person name="Cornejo O."/>
            <person name="Findley S.D."/>
            <person name="Zheng P."/>
            <person name="Utro F."/>
            <person name="Royaert S."/>
            <person name="Saski C."/>
            <person name="Jenkins J."/>
            <person name="Podicheti R."/>
            <person name="Zhao M."/>
            <person name="Scheffler B.E."/>
            <person name="Stack J.C."/>
            <person name="Feltus F.A."/>
            <person name="Mustiga G.M."/>
            <person name="Amores F."/>
            <person name="Phillips W."/>
            <person name="Marelli J.P."/>
            <person name="May G.D."/>
            <person name="Shapiro H."/>
            <person name="Ma J."/>
            <person name="Bustamante C.D."/>
            <person name="Schnell R.J."/>
            <person name="Main D."/>
            <person name="Gilbert D."/>
            <person name="Parida L."/>
            <person name="Kuhn D.N."/>
        </authorList>
    </citation>
    <scope>NUCLEOTIDE SEQUENCE [LARGE SCALE GENOMIC DNA]</scope>
    <source>
        <strain evidence="2">cv. Matina 1-6</strain>
    </source>
</reference>
<dbReference type="Gramene" id="EOY30648">
    <property type="protein sequence ID" value="EOY30648"/>
    <property type="gene ID" value="TCM_037783"/>
</dbReference>